<comment type="caution">
    <text evidence="4">The sequence shown here is derived from an EMBL/GenBank/DDBJ whole genome shotgun (WGS) entry which is preliminary data.</text>
</comment>
<organism evidence="4 5">
    <name type="scientific">Fibrella aquatilis</name>
    <dbReference type="NCBI Taxonomy" id="2817059"/>
    <lineage>
        <taxon>Bacteria</taxon>
        <taxon>Pseudomonadati</taxon>
        <taxon>Bacteroidota</taxon>
        <taxon>Cytophagia</taxon>
        <taxon>Cytophagales</taxon>
        <taxon>Spirosomataceae</taxon>
        <taxon>Fibrella</taxon>
    </lineage>
</organism>
<dbReference type="Pfam" id="PF07687">
    <property type="entry name" value="M20_dimer"/>
    <property type="match status" value="1"/>
</dbReference>
<evidence type="ECO:0000256" key="1">
    <source>
        <dbReference type="ARBA" id="ARBA00022801"/>
    </source>
</evidence>
<dbReference type="PANTHER" id="PTHR30575:SF0">
    <property type="entry name" value="XAA-ARG DIPEPTIDASE"/>
    <property type="match status" value="1"/>
</dbReference>
<dbReference type="RefSeq" id="WP_207334089.1">
    <property type="nucleotide sequence ID" value="NZ_JAFMYU010000002.1"/>
</dbReference>
<accession>A0A939JUT5</accession>
<dbReference type="Gene3D" id="3.30.70.360">
    <property type="match status" value="1"/>
</dbReference>
<dbReference type="GO" id="GO:0016805">
    <property type="term" value="F:dipeptidase activity"/>
    <property type="evidence" value="ECO:0007669"/>
    <property type="project" value="TreeGrafter"/>
</dbReference>
<evidence type="ECO:0000256" key="2">
    <source>
        <dbReference type="SAM" id="SignalP"/>
    </source>
</evidence>
<dbReference type="GO" id="GO:0005737">
    <property type="term" value="C:cytoplasm"/>
    <property type="evidence" value="ECO:0007669"/>
    <property type="project" value="TreeGrafter"/>
</dbReference>
<evidence type="ECO:0000313" key="5">
    <source>
        <dbReference type="Proteomes" id="UP000664795"/>
    </source>
</evidence>
<dbReference type="SUPFAM" id="SSF53187">
    <property type="entry name" value="Zn-dependent exopeptidases"/>
    <property type="match status" value="1"/>
</dbReference>
<dbReference type="AlphaFoldDB" id="A0A939JUT5"/>
<sequence>MTKQLLVSLLLLPALTFAQAKKPAKTAAPGTDRDKQAIIADLDKRFADYAGLSKQIWDFAELGYQEEKSALLLQEQLKKEGFDVTAGVAGIPTAFVATYGSGKPVIGILGEYDALPGLATEAKPDFTPIPNQKGGHGCGHNLFGTASVAAAVQVKNWLKAGHAGTIKIYGCPAEEGGAGKVYMVREGLFNDVDVVLHWHPGAQNAADAGTSLANKNAKFRFRGIAAHAAASPERGRSALDGVEAMDMMVNMMREHVPSDTRIHYVITKGGDAPNVVPAFAEVYYYARHKDRDILQSVWKRIENAAEGAAKGTGTQVTWEVLGGVFNLLPNVTLAEAMHNNLKTVGGITYTPEETAFAQKISESFPADQRVPITNAAQIKDFRDASESATSGGSTDVGDVSWTVPTVGLQTATWVPGSSAHSWQSTAASGMSIGQKGMIVAAKTLALTALDLYNTPALIEKARAEWLQKRGANFKYEALLGDRKPALDYRK</sequence>
<dbReference type="NCBIfam" id="TIGR01891">
    <property type="entry name" value="amidohydrolases"/>
    <property type="match status" value="1"/>
</dbReference>
<dbReference type="GO" id="GO:0046657">
    <property type="term" value="P:folic acid catabolic process"/>
    <property type="evidence" value="ECO:0007669"/>
    <property type="project" value="TreeGrafter"/>
</dbReference>
<feature type="chain" id="PRO_5037278451" evidence="2">
    <location>
        <begin position="21"/>
        <end position="490"/>
    </location>
</feature>
<dbReference type="InterPro" id="IPR002933">
    <property type="entry name" value="Peptidase_M20"/>
</dbReference>
<dbReference type="EMBL" id="JAFMYU010000002">
    <property type="protein sequence ID" value="MBO0930127.1"/>
    <property type="molecule type" value="Genomic_DNA"/>
</dbReference>
<dbReference type="SUPFAM" id="SSF55031">
    <property type="entry name" value="Bacterial exopeptidase dimerisation domain"/>
    <property type="match status" value="1"/>
</dbReference>
<dbReference type="InterPro" id="IPR011650">
    <property type="entry name" value="Peptidase_M20_dimer"/>
</dbReference>
<feature type="signal peptide" evidence="2">
    <location>
        <begin position="1"/>
        <end position="20"/>
    </location>
</feature>
<evidence type="ECO:0000313" key="4">
    <source>
        <dbReference type="EMBL" id="MBO0930127.1"/>
    </source>
</evidence>
<keyword evidence="2" id="KW-0732">Signal</keyword>
<protein>
    <submittedName>
        <fullName evidence="4">Amidohydrolase</fullName>
    </submittedName>
</protein>
<keyword evidence="5" id="KW-1185">Reference proteome</keyword>
<dbReference type="PANTHER" id="PTHR30575">
    <property type="entry name" value="PEPTIDASE M20"/>
    <property type="match status" value="1"/>
</dbReference>
<dbReference type="Pfam" id="PF01546">
    <property type="entry name" value="Peptidase_M20"/>
    <property type="match status" value="1"/>
</dbReference>
<dbReference type="InterPro" id="IPR017439">
    <property type="entry name" value="Amidohydrolase"/>
</dbReference>
<proteinExistence type="predicted"/>
<gene>
    <name evidence="4" type="ORF">J2I48_03935</name>
</gene>
<dbReference type="InterPro" id="IPR036264">
    <property type="entry name" value="Bact_exopeptidase_dim_dom"/>
</dbReference>
<dbReference type="InterPro" id="IPR017145">
    <property type="entry name" value="Aminobenzoyl-glu_utiliz_pB"/>
</dbReference>
<keyword evidence="1" id="KW-0378">Hydrolase</keyword>
<name>A0A939JUT5_9BACT</name>
<evidence type="ECO:0000259" key="3">
    <source>
        <dbReference type="Pfam" id="PF07687"/>
    </source>
</evidence>
<feature type="domain" description="Peptidase M20 dimerisation" evidence="3">
    <location>
        <begin position="216"/>
        <end position="309"/>
    </location>
</feature>
<dbReference type="PIRSF" id="PIRSF037227">
    <property type="entry name" value="Aminobenzoyl-glu_utiliz_pB"/>
    <property type="match status" value="1"/>
</dbReference>
<dbReference type="FunFam" id="3.30.70.360:FF:000004">
    <property type="entry name" value="Peptidase M20 domain-containing protein 2"/>
    <property type="match status" value="1"/>
</dbReference>
<dbReference type="InterPro" id="IPR052030">
    <property type="entry name" value="Peptidase_M20/M20A_hydrolases"/>
</dbReference>
<dbReference type="GO" id="GO:0071713">
    <property type="term" value="F:para-aminobenzoyl-glutamate hydrolase activity"/>
    <property type="evidence" value="ECO:0007669"/>
    <property type="project" value="TreeGrafter"/>
</dbReference>
<dbReference type="Gene3D" id="3.40.630.10">
    <property type="entry name" value="Zn peptidases"/>
    <property type="match status" value="1"/>
</dbReference>
<reference evidence="4 5" key="1">
    <citation type="submission" date="2021-03" db="EMBL/GenBank/DDBJ databases">
        <title>Fibrella sp. HMF5036 genome sequencing and assembly.</title>
        <authorList>
            <person name="Kang H."/>
            <person name="Kim H."/>
            <person name="Bae S."/>
            <person name="Joh K."/>
        </authorList>
    </citation>
    <scope>NUCLEOTIDE SEQUENCE [LARGE SCALE GENOMIC DNA]</scope>
    <source>
        <strain evidence="4 5">HMF5036</strain>
    </source>
</reference>
<dbReference type="Proteomes" id="UP000664795">
    <property type="component" value="Unassembled WGS sequence"/>
</dbReference>